<dbReference type="InterPro" id="IPR045584">
    <property type="entry name" value="Pilin-like"/>
</dbReference>
<reference evidence="9 10" key="1">
    <citation type="submission" date="2022-03" db="EMBL/GenBank/DDBJ databases">
        <title>Novel taxa within the pig intestine.</title>
        <authorList>
            <person name="Wylensek D."/>
            <person name="Bishof K."/>
            <person name="Afrizal A."/>
            <person name="Clavel T."/>
        </authorList>
    </citation>
    <scope>NUCLEOTIDE SEQUENCE [LARGE SCALE GENOMIC DNA]</scope>
    <source>
        <strain evidence="9 10">CLA-KB-P133</strain>
    </source>
</reference>
<proteinExistence type="inferred from homology"/>
<dbReference type="PIRSF" id="PIRSF029928">
    <property type="entry name" value="Late_competence_ComGC"/>
    <property type="match status" value="1"/>
</dbReference>
<keyword evidence="4 8" id="KW-0812">Transmembrane</keyword>
<organism evidence="9 10">
    <name type="scientific">Grylomicrobium aquisgranensis</name>
    <dbReference type="NCBI Taxonomy" id="2926318"/>
    <lineage>
        <taxon>Bacteria</taxon>
        <taxon>Bacillati</taxon>
        <taxon>Bacillota</taxon>
        <taxon>Erysipelotrichia</taxon>
        <taxon>Erysipelotrichales</taxon>
        <taxon>Erysipelotrichaceae</taxon>
        <taxon>Grylomicrobium</taxon>
    </lineage>
</organism>
<dbReference type="AlphaFoldDB" id="A0AB35U2A3"/>
<evidence type="ECO:0000256" key="4">
    <source>
        <dbReference type="ARBA" id="ARBA00022692"/>
    </source>
</evidence>
<protein>
    <submittedName>
        <fullName evidence="9">Prepilin-type N-terminal cleavage/methylation domain-containing protein</fullName>
    </submittedName>
</protein>
<dbReference type="GO" id="GO:0005886">
    <property type="term" value="C:plasma membrane"/>
    <property type="evidence" value="ECO:0007669"/>
    <property type="project" value="UniProtKB-SubCell"/>
</dbReference>
<evidence type="ECO:0000256" key="5">
    <source>
        <dbReference type="ARBA" id="ARBA00022989"/>
    </source>
</evidence>
<keyword evidence="3" id="KW-0488">Methylation</keyword>
<evidence type="ECO:0000256" key="3">
    <source>
        <dbReference type="ARBA" id="ARBA00022481"/>
    </source>
</evidence>
<keyword evidence="5 8" id="KW-1133">Transmembrane helix</keyword>
<dbReference type="InterPro" id="IPR012902">
    <property type="entry name" value="N_methyl_site"/>
</dbReference>
<keyword evidence="6 8" id="KW-0472">Membrane</keyword>
<dbReference type="InterPro" id="IPR016940">
    <property type="entry name" value="ComGC"/>
</dbReference>
<evidence type="ECO:0000256" key="7">
    <source>
        <dbReference type="ARBA" id="ARBA00043982"/>
    </source>
</evidence>
<feature type="transmembrane region" description="Helical" evidence="8">
    <location>
        <begin position="12"/>
        <end position="32"/>
    </location>
</feature>
<evidence type="ECO:0000256" key="8">
    <source>
        <dbReference type="SAM" id="Phobius"/>
    </source>
</evidence>
<dbReference type="EMBL" id="JALBUR010000006">
    <property type="protein sequence ID" value="MDX8419241.1"/>
    <property type="molecule type" value="Genomic_DNA"/>
</dbReference>
<dbReference type="Gene3D" id="3.30.700.10">
    <property type="entry name" value="Glycoprotein, Type 4 Pilin"/>
    <property type="match status" value="1"/>
</dbReference>
<name>A0AB35U2A3_9FIRM</name>
<dbReference type="RefSeq" id="WP_108776132.1">
    <property type="nucleotide sequence ID" value="NZ_JALBUR010000006.1"/>
</dbReference>
<evidence type="ECO:0000256" key="1">
    <source>
        <dbReference type="ARBA" id="ARBA00004162"/>
    </source>
</evidence>
<dbReference type="PROSITE" id="PS00409">
    <property type="entry name" value="PROKAR_NTER_METHYL"/>
    <property type="match status" value="1"/>
</dbReference>
<dbReference type="SUPFAM" id="SSF54523">
    <property type="entry name" value="Pili subunits"/>
    <property type="match status" value="1"/>
</dbReference>
<dbReference type="GO" id="GO:0030420">
    <property type="term" value="P:establishment of competence for transformation"/>
    <property type="evidence" value="ECO:0007669"/>
    <property type="project" value="InterPro"/>
</dbReference>
<accession>A0AB35U2A3</accession>
<sequence>MKKNNHKGFTLLEMTVVIVIISVLFLLTVPNIKTTLGIVNDKGCRAIEKVADAAILEYKMKFDQYPGSVSDLVSAGLLSENQTTCDHNEKSLTIYDGTAHIE</sequence>
<evidence type="ECO:0000256" key="6">
    <source>
        <dbReference type="ARBA" id="ARBA00023136"/>
    </source>
</evidence>
<keyword evidence="10" id="KW-1185">Reference proteome</keyword>
<dbReference type="Proteomes" id="UP001286174">
    <property type="component" value="Unassembled WGS sequence"/>
</dbReference>
<dbReference type="NCBIfam" id="NF040999">
    <property type="entry name" value="pilin_ComGC"/>
    <property type="match status" value="1"/>
</dbReference>
<dbReference type="Pfam" id="PF07963">
    <property type="entry name" value="N_methyl"/>
    <property type="match status" value="1"/>
</dbReference>
<evidence type="ECO:0000313" key="9">
    <source>
        <dbReference type="EMBL" id="MDX8419241.1"/>
    </source>
</evidence>
<comment type="similarity">
    <text evidence="7">Belongs to the ComGC family.</text>
</comment>
<dbReference type="NCBIfam" id="TIGR02532">
    <property type="entry name" value="IV_pilin_GFxxxE"/>
    <property type="match status" value="1"/>
</dbReference>
<evidence type="ECO:0000313" key="10">
    <source>
        <dbReference type="Proteomes" id="UP001286174"/>
    </source>
</evidence>
<evidence type="ECO:0000256" key="2">
    <source>
        <dbReference type="ARBA" id="ARBA00022475"/>
    </source>
</evidence>
<keyword evidence="2" id="KW-1003">Cell membrane</keyword>
<comment type="caution">
    <text evidence="9">The sequence shown here is derived from an EMBL/GenBank/DDBJ whole genome shotgun (WGS) entry which is preliminary data.</text>
</comment>
<gene>
    <name evidence="9" type="ORF">MOZ60_03935</name>
</gene>
<comment type="subcellular location">
    <subcellularLocation>
        <location evidence="1">Cell membrane</location>
        <topology evidence="1">Single-pass membrane protein</topology>
    </subcellularLocation>
</comment>